<dbReference type="HAMAP" id="MF_02087">
    <property type="entry name" value="PLP_homeostasis"/>
    <property type="match status" value="1"/>
</dbReference>
<evidence type="ECO:0000256" key="3">
    <source>
        <dbReference type="PIRSR" id="PIRSR004848-1"/>
    </source>
</evidence>
<dbReference type="PIRSF" id="PIRSF004848">
    <property type="entry name" value="YBL036c_PLPDEIII"/>
    <property type="match status" value="1"/>
</dbReference>
<evidence type="ECO:0000313" key="7">
    <source>
        <dbReference type="Proteomes" id="UP000249061"/>
    </source>
</evidence>
<evidence type="ECO:0000256" key="2">
    <source>
        <dbReference type="HAMAP-Rule" id="MF_02087"/>
    </source>
</evidence>
<accession>A0A2W5T2V6</accession>
<dbReference type="NCBIfam" id="TIGR00044">
    <property type="entry name" value="YggS family pyridoxal phosphate-dependent enzyme"/>
    <property type="match status" value="1"/>
</dbReference>
<dbReference type="InterPro" id="IPR029066">
    <property type="entry name" value="PLP-binding_barrel"/>
</dbReference>
<gene>
    <name evidence="6" type="ORF">DI536_24720</name>
</gene>
<evidence type="ECO:0000259" key="5">
    <source>
        <dbReference type="Pfam" id="PF01168"/>
    </source>
</evidence>
<name>A0A2W5T2V6_9BACT</name>
<feature type="domain" description="Alanine racemase N-terminal" evidence="5">
    <location>
        <begin position="21"/>
        <end position="218"/>
    </location>
</feature>
<dbReference type="AlphaFoldDB" id="A0A2W5T2V6"/>
<dbReference type="PANTHER" id="PTHR10146">
    <property type="entry name" value="PROLINE SYNTHETASE CO-TRANSCRIBED BACTERIAL HOMOLOG PROTEIN"/>
    <property type="match status" value="1"/>
</dbReference>
<dbReference type="Proteomes" id="UP000249061">
    <property type="component" value="Unassembled WGS sequence"/>
</dbReference>
<dbReference type="EMBL" id="QFQP01000025">
    <property type="protein sequence ID" value="PZR08387.1"/>
    <property type="molecule type" value="Genomic_DNA"/>
</dbReference>
<organism evidence="6 7">
    <name type="scientific">Archangium gephyra</name>
    <dbReference type="NCBI Taxonomy" id="48"/>
    <lineage>
        <taxon>Bacteria</taxon>
        <taxon>Pseudomonadati</taxon>
        <taxon>Myxococcota</taxon>
        <taxon>Myxococcia</taxon>
        <taxon>Myxococcales</taxon>
        <taxon>Cystobacterineae</taxon>
        <taxon>Archangiaceae</taxon>
        <taxon>Archangium</taxon>
    </lineage>
</organism>
<proteinExistence type="inferred from homology"/>
<dbReference type="InterPro" id="IPR001608">
    <property type="entry name" value="Ala_racemase_N"/>
</dbReference>
<evidence type="ECO:0000256" key="1">
    <source>
        <dbReference type="ARBA" id="ARBA00022898"/>
    </source>
</evidence>
<reference evidence="6 7" key="1">
    <citation type="submission" date="2017-08" db="EMBL/GenBank/DDBJ databases">
        <title>Infants hospitalized years apart are colonized by the same room-sourced microbial strains.</title>
        <authorList>
            <person name="Brooks B."/>
            <person name="Olm M.R."/>
            <person name="Firek B.A."/>
            <person name="Baker R."/>
            <person name="Thomas B.C."/>
            <person name="Morowitz M.J."/>
            <person name="Banfield J.F."/>
        </authorList>
    </citation>
    <scope>NUCLEOTIDE SEQUENCE [LARGE SCALE GENOMIC DNA]</scope>
    <source>
        <strain evidence="6">S2_003_000_R2_14</strain>
    </source>
</reference>
<protein>
    <recommendedName>
        <fullName evidence="2">Pyridoxal phosphate homeostasis protein</fullName>
        <shortName evidence="2">PLP homeostasis protein</shortName>
    </recommendedName>
</protein>
<comment type="caution">
    <text evidence="6">The sequence shown here is derived from an EMBL/GenBank/DDBJ whole genome shotgun (WGS) entry which is preliminary data.</text>
</comment>
<dbReference type="InterPro" id="IPR011078">
    <property type="entry name" value="PyrdxlP_homeostasis"/>
</dbReference>
<evidence type="ECO:0000256" key="4">
    <source>
        <dbReference type="RuleBase" id="RU004514"/>
    </source>
</evidence>
<keyword evidence="1 2" id="KW-0663">Pyridoxal phosphate</keyword>
<dbReference type="SUPFAM" id="SSF51419">
    <property type="entry name" value="PLP-binding barrel"/>
    <property type="match status" value="1"/>
</dbReference>
<comment type="similarity">
    <text evidence="2 4">Belongs to the pyridoxal phosphate-binding protein YggS/PROSC family.</text>
</comment>
<dbReference type="GO" id="GO:0030170">
    <property type="term" value="F:pyridoxal phosphate binding"/>
    <property type="evidence" value="ECO:0007669"/>
    <property type="project" value="UniProtKB-UniRule"/>
</dbReference>
<dbReference type="Gene3D" id="3.20.20.10">
    <property type="entry name" value="Alanine racemase"/>
    <property type="match status" value="1"/>
</dbReference>
<comment type="function">
    <text evidence="2">Pyridoxal 5'-phosphate (PLP)-binding protein, which is involved in PLP homeostasis.</text>
</comment>
<evidence type="ECO:0000313" key="6">
    <source>
        <dbReference type="EMBL" id="PZR08387.1"/>
    </source>
</evidence>
<comment type="cofactor">
    <cofactor evidence="3">
        <name>pyridoxal 5'-phosphate</name>
        <dbReference type="ChEBI" id="CHEBI:597326"/>
    </cofactor>
</comment>
<dbReference type="Pfam" id="PF01168">
    <property type="entry name" value="Ala_racemase_N"/>
    <property type="match status" value="1"/>
</dbReference>
<dbReference type="FunFam" id="3.20.20.10:FF:000018">
    <property type="entry name" value="Pyridoxal phosphate homeostasis protein"/>
    <property type="match status" value="1"/>
</dbReference>
<dbReference type="CDD" id="cd00635">
    <property type="entry name" value="PLPDE_III_YBL036c_like"/>
    <property type="match status" value="1"/>
</dbReference>
<dbReference type="PANTHER" id="PTHR10146:SF14">
    <property type="entry name" value="PYRIDOXAL PHOSPHATE HOMEOSTASIS PROTEIN"/>
    <property type="match status" value="1"/>
</dbReference>
<feature type="modified residue" description="N6-(pyridoxal phosphate)lysine" evidence="2 3">
    <location>
        <position position="33"/>
    </location>
</feature>
<sequence>MKSNFEAVEARVARACVRAGRSRAEVTLIAVSKLHPPEAIRAAYALGQRHFGENYAQELRDKHVALADLQGIVWHAIGPVQPKNAKYVAKAASVFHAIERLETAQELSRRREGAPLECLIEVNVAGEDSKAGVAPAELSTLIDAVRALPNLKLVGLTAMPPLADDPEASRPHFKTLAALAKVYGFQTLSMGTTGDFEVAIEEGATLIRVGTALFGHRPT</sequence>